<reference evidence="3 4" key="1">
    <citation type="submission" date="2018-08" db="EMBL/GenBank/DDBJ databases">
        <title>Sequencing the genomes of 1000 actinobacteria strains.</title>
        <authorList>
            <person name="Klenk H.-P."/>
        </authorList>
    </citation>
    <scope>NUCLEOTIDE SEQUENCE [LARGE SCALE GENOMIC DNA]</scope>
    <source>
        <strain evidence="3 4">DSM 44099</strain>
    </source>
</reference>
<evidence type="ECO:0000256" key="1">
    <source>
        <dbReference type="ARBA" id="ARBA00006484"/>
    </source>
</evidence>
<name>A0A3D9ZP67_9ACTN</name>
<dbReference type="AlphaFoldDB" id="A0A3D9ZP67"/>
<dbReference type="PANTHER" id="PTHR42879">
    <property type="entry name" value="3-OXOACYL-(ACYL-CARRIER-PROTEIN) REDUCTASE"/>
    <property type="match status" value="1"/>
</dbReference>
<dbReference type="Gene3D" id="3.40.50.720">
    <property type="entry name" value="NAD(P)-binding Rossmann-like Domain"/>
    <property type="match status" value="1"/>
</dbReference>
<dbReference type="EMBL" id="QUMQ01000001">
    <property type="protein sequence ID" value="REF98292.1"/>
    <property type="molecule type" value="Genomic_DNA"/>
</dbReference>
<sequence>MRLAGRVAVVSGASRGIGAAIAERLAAEGATVAIVARSLSSSTDGLAGTLADTAARIAAHGWRAVPVAADLTDPAERARVVDTVLEACGRIDILVNAAGRAVFAPMSGFTAEDVLAQVQQYVVAPYELTRLALPALRANGAGWVVNIGSNSAAIPAGPPWSGYTTDGGAALYAGLKAAVVRTSVSLAAELARDGISVNVVAPVSAVRTPGLEALGIRTDNVEPVEHLAEAVVDLVSADPRAVTGKVVTAQGHLAAVGRSTRSLDGRSVIVERGAPPVAGPPVFVVDELMPRPGQAREVLDRYAAEYVPGARARGMRLRQTLVSPPTLLADGSNTIQVTWEVDGLDGWWRARAGGRDDAVIGFWDRLAPCLESRSRRHYAAADDLAALEDVR</sequence>
<dbReference type="OrthoDB" id="4519349at2"/>
<dbReference type="InterPro" id="IPR002347">
    <property type="entry name" value="SDR_fam"/>
</dbReference>
<dbReference type="PRINTS" id="PR00081">
    <property type="entry name" value="GDHRDH"/>
</dbReference>
<dbReference type="Pfam" id="PF00106">
    <property type="entry name" value="adh_short"/>
    <property type="match status" value="1"/>
</dbReference>
<organism evidence="3 4">
    <name type="scientific">Asanoa ferruginea</name>
    <dbReference type="NCBI Taxonomy" id="53367"/>
    <lineage>
        <taxon>Bacteria</taxon>
        <taxon>Bacillati</taxon>
        <taxon>Actinomycetota</taxon>
        <taxon>Actinomycetes</taxon>
        <taxon>Micromonosporales</taxon>
        <taxon>Micromonosporaceae</taxon>
        <taxon>Asanoa</taxon>
    </lineage>
</organism>
<dbReference type="InterPro" id="IPR036291">
    <property type="entry name" value="NAD(P)-bd_dom_sf"/>
</dbReference>
<dbReference type="CDD" id="cd05233">
    <property type="entry name" value="SDR_c"/>
    <property type="match status" value="1"/>
</dbReference>
<gene>
    <name evidence="3" type="ORF">DFJ67_4308</name>
</gene>
<accession>A0A3D9ZP67</accession>
<dbReference type="PRINTS" id="PR00080">
    <property type="entry name" value="SDRFAMILY"/>
</dbReference>
<dbReference type="RefSeq" id="WP_116069593.1">
    <property type="nucleotide sequence ID" value="NZ_BONB01000062.1"/>
</dbReference>
<dbReference type="InterPro" id="IPR050259">
    <property type="entry name" value="SDR"/>
</dbReference>
<dbReference type="SUPFAM" id="SSF51735">
    <property type="entry name" value="NAD(P)-binding Rossmann-fold domains"/>
    <property type="match status" value="1"/>
</dbReference>
<proteinExistence type="inferred from homology"/>
<evidence type="ECO:0000313" key="4">
    <source>
        <dbReference type="Proteomes" id="UP000256913"/>
    </source>
</evidence>
<comment type="similarity">
    <text evidence="1 2">Belongs to the short-chain dehydrogenases/reductases (SDR) family.</text>
</comment>
<keyword evidence="4" id="KW-1185">Reference proteome</keyword>
<comment type="caution">
    <text evidence="3">The sequence shown here is derived from an EMBL/GenBank/DDBJ whole genome shotgun (WGS) entry which is preliminary data.</text>
</comment>
<dbReference type="PANTHER" id="PTHR42879:SF2">
    <property type="entry name" value="3-OXOACYL-[ACYL-CARRIER-PROTEIN] REDUCTASE FABG"/>
    <property type="match status" value="1"/>
</dbReference>
<evidence type="ECO:0000313" key="3">
    <source>
        <dbReference type="EMBL" id="REF98292.1"/>
    </source>
</evidence>
<evidence type="ECO:0000256" key="2">
    <source>
        <dbReference type="RuleBase" id="RU000363"/>
    </source>
</evidence>
<protein>
    <submittedName>
        <fullName evidence="3">Short-subunit dehydrogenase</fullName>
    </submittedName>
</protein>
<dbReference type="Proteomes" id="UP000256913">
    <property type="component" value="Unassembled WGS sequence"/>
</dbReference>